<dbReference type="Proteomes" id="UP001164935">
    <property type="component" value="Chromosome"/>
</dbReference>
<keyword evidence="3" id="KW-1185">Reference proteome</keyword>
<evidence type="ECO:0000256" key="1">
    <source>
        <dbReference type="SAM" id="MobiDB-lite"/>
    </source>
</evidence>
<sequence length="121" mass="13118">MSKQRPTVSAKSRSASKASTTEKAADAIEKAVNATEQEMSHSESESAVAVGDQVSAPTITIDGQVYTLESLGQQGREQLQNLRVTDQELQRLQDQLAITQTARNTYARILAEVTKTVTPVK</sequence>
<dbReference type="InterPro" id="IPR045615">
    <property type="entry name" value="DUF6447"/>
</dbReference>
<name>A0AA46YMY4_9GAMM</name>
<dbReference type="KEGG" id="hqn:M0220_10915"/>
<accession>A0AA46YMY4</accession>
<gene>
    <name evidence="2" type="ORF">M0220_10915</name>
</gene>
<organism evidence="2 3">
    <name type="scientific">Halomonas qinghailakensis</name>
    <dbReference type="NCBI Taxonomy" id="2937790"/>
    <lineage>
        <taxon>Bacteria</taxon>
        <taxon>Pseudomonadati</taxon>
        <taxon>Pseudomonadota</taxon>
        <taxon>Gammaproteobacteria</taxon>
        <taxon>Oceanospirillales</taxon>
        <taxon>Halomonadaceae</taxon>
        <taxon>Halomonas</taxon>
    </lineage>
</organism>
<feature type="region of interest" description="Disordered" evidence="1">
    <location>
        <begin position="1"/>
        <end position="26"/>
    </location>
</feature>
<dbReference type="EMBL" id="CP096973">
    <property type="protein sequence ID" value="UYO73401.1"/>
    <property type="molecule type" value="Genomic_DNA"/>
</dbReference>
<proteinExistence type="predicted"/>
<evidence type="ECO:0000313" key="2">
    <source>
        <dbReference type="EMBL" id="UYO73401.1"/>
    </source>
</evidence>
<protein>
    <submittedName>
        <fullName evidence="2">DUF6447 family protein</fullName>
    </submittedName>
</protein>
<reference evidence="2" key="1">
    <citation type="submission" date="2022-05" db="EMBL/GenBank/DDBJ databases">
        <title>Complete sequence of a novel PHA-producing Halomonas strain.</title>
        <authorList>
            <person name="Zheng Z."/>
        </authorList>
    </citation>
    <scope>NUCLEOTIDE SEQUENCE</scope>
    <source>
        <strain evidence="2">ZZQ-149</strain>
    </source>
</reference>
<dbReference type="AlphaFoldDB" id="A0AA46YMY4"/>
<dbReference type="Pfam" id="PF20045">
    <property type="entry name" value="DUF6447"/>
    <property type="match status" value="1"/>
</dbReference>
<feature type="compositionally biased region" description="Low complexity" evidence="1">
    <location>
        <begin position="7"/>
        <end position="22"/>
    </location>
</feature>
<dbReference type="RefSeq" id="WP_264017643.1">
    <property type="nucleotide sequence ID" value="NZ_CP096973.1"/>
</dbReference>
<evidence type="ECO:0000313" key="3">
    <source>
        <dbReference type="Proteomes" id="UP001164935"/>
    </source>
</evidence>